<reference evidence="9 10" key="1">
    <citation type="submission" date="2019-03" db="EMBL/GenBank/DDBJ databases">
        <title>Genomic Encyclopedia of Type Strains, Phase IV (KMG-IV): sequencing the most valuable type-strain genomes for metagenomic binning, comparative biology and taxonomic classification.</title>
        <authorList>
            <person name="Goeker M."/>
        </authorList>
    </citation>
    <scope>NUCLEOTIDE SEQUENCE [LARGE SCALE GENOMIC DNA]</scope>
    <source>
        <strain evidence="9 10">DSM 25964</strain>
    </source>
</reference>
<evidence type="ECO:0000256" key="7">
    <source>
        <dbReference type="ARBA" id="ARBA00023134"/>
    </source>
</evidence>
<dbReference type="GO" id="GO:0051604">
    <property type="term" value="P:protein maturation"/>
    <property type="evidence" value="ECO:0007669"/>
    <property type="project" value="InterPro"/>
</dbReference>
<keyword evidence="2" id="KW-0533">Nickel</keyword>
<feature type="domain" description="AAA+ ATPase" evidence="8">
    <location>
        <begin position="30"/>
        <end position="183"/>
    </location>
</feature>
<dbReference type="Pfam" id="PF02492">
    <property type="entry name" value="cobW"/>
    <property type="match status" value="1"/>
</dbReference>
<dbReference type="GO" id="GO:0016151">
    <property type="term" value="F:nickel cation binding"/>
    <property type="evidence" value="ECO:0007669"/>
    <property type="project" value="InterPro"/>
</dbReference>
<protein>
    <submittedName>
        <fullName evidence="9">Hydrogenase nickel incorporation protein HypB</fullName>
    </submittedName>
</protein>
<keyword evidence="3" id="KW-0479">Metal-binding</keyword>
<organism evidence="9 10">
    <name type="scientific">Aminivibrio pyruvatiphilus</name>
    <dbReference type="NCBI Taxonomy" id="1005740"/>
    <lineage>
        <taxon>Bacteria</taxon>
        <taxon>Thermotogati</taxon>
        <taxon>Synergistota</taxon>
        <taxon>Synergistia</taxon>
        <taxon>Synergistales</taxon>
        <taxon>Aminobacteriaceae</taxon>
        <taxon>Aminivibrio</taxon>
    </lineage>
</organism>
<evidence type="ECO:0000256" key="6">
    <source>
        <dbReference type="ARBA" id="ARBA00022833"/>
    </source>
</evidence>
<dbReference type="InterPro" id="IPR003593">
    <property type="entry name" value="AAA+_ATPase"/>
</dbReference>
<dbReference type="SMART" id="SM00382">
    <property type="entry name" value="AAA"/>
    <property type="match status" value="1"/>
</dbReference>
<evidence type="ECO:0000256" key="1">
    <source>
        <dbReference type="ARBA" id="ARBA00006211"/>
    </source>
</evidence>
<keyword evidence="7" id="KW-0342">GTP-binding</keyword>
<sequence>MSRIVTLQQSIMAEDEKFAASIREANRKRGLLMVNLIGSPGCGKTTLLERTAKDSGLSFAVIEGDLATSRDAERLDVLGVPVVQVNTHGGCHLEANVVEKAMEALPLDSLDVLFVENVGNLVCPAEFDLGEDFKAAMLSTPEGADKPLKYPYLFSSSKIVLLTKTDLLPYLPFDMKMFSGDVKSLNPEAPVLHLNGLTGEGFGGWTDFLKDRIKEKKADAR</sequence>
<dbReference type="InterPro" id="IPR003495">
    <property type="entry name" value="CobW/HypB/UreG_nucleotide-bd"/>
</dbReference>
<dbReference type="GO" id="GO:0003924">
    <property type="term" value="F:GTPase activity"/>
    <property type="evidence" value="ECO:0007669"/>
    <property type="project" value="InterPro"/>
</dbReference>
<dbReference type="InterPro" id="IPR027417">
    <property type="entry name" value="P-loop_NTPase"/>
</dbReference>
<dbReference type="SUPFAM" id="SSF52540">
    <property type="entry name" value="P-loop containing nucleoside triphosphate hydrolases"/>
    <property type="match status" value="1"/>
</dbReference>
<proteinExistence type="inferred from homology"/>
<dbReference type="Gene3D" id="3.40.50.300">
    <property type="entry name" value="P-loop containing nucleotide triphosphate hydrolases"/>
    <property type="match status" value="1"/>
</dbReference>
<evidence type="ECO:0000256" key="3">
    <source>
        <dbReference type="ARBA" id="ARBA00022723"/>
    </source>
</evidence>
<dbReference type="PANTHER" id="PTHR30134">
    <property type="entry name" value="HYDROGENASE PROTEIN ASSEMBLY PROTEIN, NICKEL CHAPERONE"/>
    <property type="match status" value="1"/>
</dbReference>
<comment type="caution">
    <text evidence="9">The sequence shown here is derived from an EMBL/GenBank/DDBJ whole genome shotgun (WGS) entry which is preliminary data.</text>
</comment>
<dbReference type="Proteomes" id="UP000295066">
    <property type="component" value="Unassembled WGS sequence"/>
</dbReference>
<dbReference type="PANTHER" id="PTHR30134:SF2">
    <property type="entry name" value="HYDROGENASE MATURATION FACTOR HYPB"/>
    <property type="match status" value="1"/>
</dbReference>
<evidence type="ECO:0000256" key="4">
    <source>
        <dbReference type="ARBA" id="ARBA00022741"/>
    </source>
</evidence>
<evidence type="ECO:0000256" key="5">
    <source>
        <dbReference type="ARBA" id="ARBA00022801"/>
    </source>
</evidence>
<keyword evidence="5" id="KW-0378">Hydrolase</keyword>
<dbReference type="RefSeq" id="WP_133956877.1">
    <property type="nucleotide sequence ID" value="NZ_SORI01000004.1"/>
</dbReference>
<keyword evidence="6" id="KW-0862">Zinc</keyword>
<dbReference type="GO" id="GO:0008270">
    <property type="term" value="F:zinc ion binding"/>
    <property type="evidence" value="ECO:0007669"/>
    <property type="project" value="TreeGrafter"/>
</dbReference>
<dbReference type="OrthoDB" id="9802035at2"/>
<evidence type="ECO:0000256" key="2">
    <source>
        <dbReference type="ARBA" id="ARBA00022596"/>
    </source>
</evidence>
<accession>A0A4R8MDC0</accession>
<dbReference type="AlphaFoldDB" id="A0A4R8MDC0"/>
<keyword evidence="4" id="KW-0547">Nucleotide-binding</keyword>
<comment type="similarity">
    <text evidence="1">Belongs to the SIMIBI class G3E GTPase family. HypB/HupM subfamily.</text>
</comment>
<evidence type="ECO:0000313" key="10">
    <source>
        <dbReference type="Proteomes" id="UP000295066"/>
    </source>
</evidence>
<dbReference type="InterPro" id="IPR004392">
    <property type="entry name" value="Hyd_mat_HypB"/>
</dbReference>
<dbReference type="PIRSF" id="PIRSF005624">
    <property type="entry name" value="Ni-bind_GTPase"/>
    <property type="match status" value="1"/>
</dbReference>
<keyword evidence="10" id="KW-1185">Reference proteome</keyword>
<dbReference type="EMBL" id="SORI01000004">
    <property type="protein sequence ID" value="TDY61845.1"/>
    <property type="molecule type" value="Genomic_DNA"/>
</dbReference>
<evidence type="ECO:0000259" key="8">
    <source>
        <dbReference type="SMART" id="SM00382"/>
    </source>
</evidence>
<gene>
    <name evidence="9" type="ORF">C8D99_10485</name>
</gene>
<name>A0A4R8MDC0_9BACT</name>
<dbReference type="GO" id="GO:0005525">
    <property type="term" value="F:GTP binding"/>
    <property type="evidence" value="ECO:0007669"/>
    <property type="project" value="UniProtKB-KW"/>
</dbReference>
<evidence type="ECO:0000313" key="9">
    <source>
        <dbReference type="EMBL" id="TDY61845.1"/>
    </source>
</evidence>
<dbReference type="NCBIfam" id="TIGR00073">
    <property type="entry name" value="hypB"/>
    <property type="match status" value="1"/>
</dbReference>